<feature type="transmembrane region" description="Helical" evidence="1">
    <location>
        <begin position="168"/>
        <end position="186"/>
    </location>
</feature>
<evidence type="ECO:0000313" key="2">
    <source>
        <dbReference type="EMBL" id="KUJ11939.1"/>
    </source>
</evidence>
<accession>A0A194WW94</accession>
<dbReference type="Proteomes" id="UP000070700">
    <property type="component" value="Unassembled WGS sequence"/>
</dbReference>
<dbReference type="KEGG" id="psco:LY89DRAFT_738575"/>
<dbReference type="GeneID" id="28830114"/>
<keyword evidence="1" id="KW-0472">Membrane</keyword>
<sequence length="225" mass="25084">MSGVLEALGMQLGCQALWPLLEKLFKLIRRMTKAFPEAKEFWKIFKRQYKTLKATAASIVSRYDIKNTNRTWLRSINHIAAEAKSMFWALIKKIETVLSKDYIWRTRWAIVYSGCKKASLKMAQLNDELLRIETVVRLEYEDAQQKKAEKAEKIEQERRRKAMKTGTIVGGGVGFVVGAGGTALFIEATLKGAAIGGIVGAVVGAGIGLAISWFGFDVPEQLPTL</sequence>
<name>A0A194WW94_MOLSC</name>
<keyword evidence="3" id="KW-1185">Reference proteome</keyword>
<keyword evidence="1" id="KW-1133">Transmembrane helix</keyword>
<dbReference type="RefSeq" id="XP_018066294.1">
    <property type="nucleotide sequence ID" value="XM_018220388.1"/>
</dbReference>
<evidence type="ECO:0000313" key="3">
    <source>
        <dbReference type="Proteomes" id="UP000070700"/>
    </source>
</evidence>
<dbReference type="AlphaFoldDB" id="A0A194WW94"/>
<reference evidence="2 3" key="1">
    <citation type="submission" date="2015-10" db="EMBL/GenBank/DDBJ databases">
        <title>Full genome of DAOMC 229536 Phialocephala scopiformis, a fungal endophyte of spruce producing the potent anti-insectan compound rugulosin.</title>
        <authorList>
            <consortium name="DOE Joint Genome Institute"/>
            <person name="Walker A.K."/>
            <person name="Frasz S.L."/>
            <person name="Seifert K.A."/>
            <person name="Miller J.D."/>
            <person name="Mondo S.J."/>
            <person name="Labutti K."/>
            <person name="Lipzen A."/>
            <person name="Dockter R."/>
            <person name="Kennedy M."/>
            <person name="Grigoriev I.V."/>
            <person name="Spatafora J.W."/>
        </authorList>
    </citation>
    <scope>NUCLEOTIDE SEQUENCE [LARGE SCALE GENOMIC DNA]</scope>
    <source>
        <strain evidence="2 3">CBS 120377</strain>
    </source>
</reference>
<organism evidence="2 3">
    <name type="scientific">Mollisia scopiformis</name>
    <name type="common">Conifer needle endophyte fungus</name>
    <name type="synonym">Phialocephala scopiformis</name>
    <dbReference type="NCBI Taxonomy" id="149040"/>
    <lineage>
        <taxon>Eukaryota</taxon>
        <taxon>Fungi</taxon>
        <taxon>Dikarya</taxon>
        <taxon>Ascomycota</taxon>
        <taxon>Pezizomycotina</taxon>
        <taxon>Leotiomycetes</taxon>
        <taxon>Helotiales</taxon>
        <taxon>Mollisiaceae</taxon>
        <taxon>Mollisia</taxon>
    </lineage>
</organism>
<gene>
    <name evidence="2" type="ORF">LY89DRAFT_738575</name>
</gene>
<protein>
    <submittedName>
        <fullName evidence="2">Uncharacterized protein</fullName>
    </submittedName>
</protein>
<evidence type="ECO:0000256" key="1">
    <source>
        <dbReference type="SAM" id="Phobius"/>
    </source>
</evidence>
<keyword evidence="1" id="KW-0812">Transmembrane</keyword>
<feature type="transmembrane region" description="Helical" evidence="1">
    <location>
        <begin position="192"/>
        <end position="216"/>
    </location>
</feature>
<dbReference type="InParanoid" id="A0A194WW94"/>
<dbReference type="OrthoDB" id="10439771at2759"/>
<proteinExistence type="predicted"/>
<dbReference type="EMBL" id="KQ947425">
    <property type="protein sequence ID" value="KUJ11939.1"/>
    <property type="molecule type" value="Genomic_DNA"/>
</dbReference>